<dbReference type="EMBL" id="BK067782">
    <property type="protein sequence ID" value="DBA51657.1"/>
    <property type="molecule type" value="Genomic_DNA"/>
</dbReference>
<proteinExistence type="predicted"/>
<sequence>MAQTAKEKELEAKLAEAQTVQAGEIAKVQIEVYEGQTYVAKDAYQEAKSKRSKARSKLPEEIPDDPYYKERLLEAQYIKANISSPSERQQVDDYTDEIKKQQKAKETIHVLDRQIPELYSSAVEESKSVESKVEKARVAEEQRQTDLITGFQTQIVAEQKRETKRLDDIQKAKEAKALKLDQEATAREATYKNFMKNVSSGTNKHLSKQIHYAQVGGVGLAKGDIIIEVGNRGKTNATFHQSYYERIAKSFQNQGYTNITWIEARKISGAGATSMSGKAREQVMRKYLDPSGKMESDYQASRAQAKRNVASAYGSMSAQEKLTSSAMASTFATSPETKKAVQLEALSDMTGGLLGKKEYQVTEDKMTVYETDELYKTSGGTMGTRKDVTAQVMPIIQKQRAIELANRRQQEYVKELRAGNIGTANALSSPQTTQSYTGTSTVNLGTFLKERGLVAKTAPDSMFKPDYYEKLTEARKQTTGDLRTASPQFVGKSDQPYQMSRADSKEINQRKLAQQRIAVFDPKPIDSFLAKDSSYVPSVGTVTLKKNELLTKKETDVWGFDPIANQVNKDMQTTWTVPIKTKNAEYTADFKTREEAVLFQKSQIPKVFSGTDNEWWNKYNYAPAVDSGEVIHPSKTETWSDDIRLGAGYVITPSYNILKTVYNLTQPEDKQVPMLATAEDKLIGGTITDVMSGTPLKGTGVTGLADYVVENPFRAVAEIPSAVVTGVMGGKAITYGIKGASIGVSATAKLGNKIIQSNAPTIVKVPTIAMMGAGQAIQRTGAQVSAIPSRIGSSVYTYGDIPRGTKYGMPVFTIPQQVVRQGIVKPYDTATMFQGSRVGFGAKANFIMTPSGRMFVRQSTDIAGEIGAKPKFLNKQVAMFENENVVGFATRGKMKTTKYDMPKETPFKSDVFTPTDKTKLIPKEGLPKEKKPFPELYDSKATTSGKPFPELVKVEDIGKTSIPKLQTPTVLDRIKSTALYRTKVSTKQYKTNIDEVTFYSDTTGDLVKGVKRPKAELQGEGVNYRGFKKPEITGTRTRLQDYKTSTSESTVKGQLKFSEVAGGKIKFKGSPVRQVDTIVTGAKLTGKKNLKLIDDMVEEGQIEEVGKKTVMKGTDYFGGGKKAGQLKQSLESRNPTTYETQSGKIKPKDETILYGVSKGKIPVDKKAFAQTMKESNLLREMADKAPLNKKPKVPKGVDEPPTEKYHAFIGESKSTGKTFQGTRVELGSGIGTTGVGSSFTKTNVDLGKGGGISNIKDVKRMSSKPDVVGVTTNRINVKKFEEPKIQKGDKIVDGKEGSTVQRTRLGTFQETKIKLGQSAVAKPAQIQVPKVKASVKPPKVSPKIKQIVTPTVSQKTGTGLVQQTAQLTKQQTKQKPKIKQAQRLRAVQSQSAITAVVAKTVQVQAVAQMKLPTIQKTTKRIGGGTLFYDTPNPQTQKRKRKRGKKAGFIGNVRLDNVVGMYKRKEITYGQKKVSKLERQDMRLTAGTKNRIALPSSGLLKTKKKKKSKTESVFGRSVTKTKDEFVGFESKPKKKTAKRKKSKTKTVRLM</sequence>
<accession>A0AAT9JEA5</accession>
<protein>
    <submittedName>
        <fullName evidence="2">ORF10</fullName>
    </submittedName>
</protein>
<reference evidence="2" key="1">
    <citation type="journal article" date="2024" name="Environ. Microbiol. Rep.">
        <title>Hiding in plain sight: The discovery of complete genomes of 11 hypothetical spindle-shaped viruses that putatively infect mesophilic ammonia-oxidizing archaea.</title>
        <authorList>
            <person name="Ni Y."/>
            <person name="Xu T."/>
            <person name="Yan S."/>
            <person name="Chen L."/>
            <person name="Wang Y."/>
        </authorList>
    </citation>
    <scope>NUCLEOTIDE SEQUENCE</scope>
    <source>
        <strain evidence="2">NMP1</strain>
    </source>
</reference>
<feature type="region of interest" description="Disordered" evidence="1">
    <location>
        <begin position="1529"/>
        <end position="1549"/>
    </location>
</feature>
<evidence type="ECO:0000313" key="2">
    <source>
        <dbReference type="EMBL" id="DBA51657.1"/>
    </source>
</evidence>
<feature type="compositionally biased region" description="Basic residues" evidence="1">
    <location>
        <begin position="1531"/>
        <end position="1549"/>
    </location>
</feature>
<reference evidence="2" key="2">
    <citation type="submission" date="2024-03" db="EMBL/GenBank/DDBJ databases">
        <authorList>
            <person name="Ni Y."/>
            <person name="Xu T."/>
            <person name="Yan S."/>
            <person name="Chen L."/>
            <person name="Wang Y."/>
        </authorList>
    </citation>
    <scope>NUCLEOTIDE SEQUENCE</scope>
    <source>
        <strain evidence="2">NMP1</strain>
    </source>
</reference>
<organism evidence="2">
    <name type="scientific">Nitrosopumilaceae spindle-shaped virus</name>
    <dbReference type="NCBI Taxonomy" id="3065433"/>
    <lineage>
        <taxon>Viruses</taxon>
    </lineage>
</organism>
<evidence type="ECO:0000256" key="1">
    <source>
        <dbReference type="SAM" id="MobiDB-lite"/>
    </source>
</evidence>
<feature type="region of interest" description="Disordered" evidence="1">
    <location>
        <begin position="478"/>
        <end position="498"/>
    </location>
</feature>
<name>A0AAT9JEA5_9VIRU</name>